<evidence type="ECO:0000259" key="2">
    <source>
        <dbReference type="Pfam" id="PF13340"/>
    </source>
</evidence>
<organism evidence="3 4">
    <name type="scientific">Gluconacetobacter sacchari DSM 12717</name>
    <dbReference type="NCBI Taxonomy" id="1307940"/>
    <lineage>
        <taxon>Bacteria</taxon>
        <taxon>Pseudomonadati</taxon>
        <taxon>Pseudomonadota</taxon>
        <taxon>Alphaproteobacteria</taxon>
        <taxon>Acetobacterales</taxon>
        <taxon>Acetobacteraceae</taxon>
        <taxon>Gluconacetobacter</taxon>
    </lineage>
</organism>
<dbReference type="Proteomes" id="UP001060895">
    <property type="component" value="Unassembled WGS sequence"/>
</dbReference>
<dbReference type="InterPro" id="IPR025161">
    <property type="entry name" value="IS402-like_dom"/>
</dbReference>
<protein>
    <recommendedName>
        <fullName evidence="2">Insertion element IS402-like domain-containing protein</fullName>
    </recommendedName>
</protein>
<sequence>MYVLSTGCQWRAVQKDLPQRSTVYDYFDLWTWDRTIDRIHHALYVACRERNEIVDRAERTARFLRLICLRDGYPSNPSSADFAIGWGSRQHKRRRPSDSLPTDTLD</sequence>
<feature type="region of interest" description="Disordered" evidence="1">
    <location>
        <begin position="83"/>
        <end position="106"/>
    </location>
</feature>
<name>A0ABQ0P7B3_9PROT</name>
<feature type="domain" description="Insertion element IS402-like" evidence="2">
    <location>
        <begin position="1"/>
        <end position="40"/>
    </location>
</feature>
<dbReference type="EMBL" id="BAQP01000140">
    <property type="protein sequence ID" value="GBQ25346.1"/>
    <property type="molecule type" value="Genomic_DNA"/>
</dbReference>
<evidence type="ECO:0000313" key="4">
    <source>
        <dbReference type="Proteomes" id="UP001060895"/>
    </source>
</evidence>
<proteinExistence type="predicted"/>
<accession>A0ABQ0P7B3</accession>
<keyword evidence="4" id="KW-1185">Reference proteome</keyword>
<gene>
    <name evidence="3" type="ORF">AA12717_2033</name>
</gene>
<dbReference type="Pfam" id="PF13340">
    <property type="entry name" value="DUF4096"/>
    <property type="match status" value="1"/>
</dbReference>
<comment type="caution">
    <text evidence="3">The sequence shown here is derived from an EMBL/GenBank/DDBJ whole genome shotgun (WGS) entry which is preliminary data.</text>
</comment>
<evidence type="ECO:0000313" key="3">
    <source>
        <dbReference type="EMBL" id="GBQ25346.1"/>
    </source>
</evidence>
<evidence type="ECO:0000256" key="1">
    <source>
        <dbReference type="SAM" id="MobiDB-lite"/>
    </source>
</evidence>
<reference evidence="3" key="1">
    <citation type="submission" date="2013-04" db="EMBL/GenBank/DDBJ databases">
        <title>The genome sequencing project of 58 acetic acid bacteria.</title>
        <authorList>
            <person name="Okamoto-Kainuma A."/>
            <person name="Ishikawa M."/>
            <person name="Umino S."/>
            <person name="Koizumi Y."/>
            <person name="Shiwa Y."/>
            <person name="Yoshikawa H."/>
            <person name="Matsutani M."/>
            <person name="Matsushita K."/>
        </authorList>
    </citation>
    <scope>NUCLEOTIDE SEQUENCE</scope>
    <source>
        <strain evidence="3">DSM 12717</strain>
    </source>
</reference>